<keyword evidence="1" id="KW-0285">Flavoprotein</keyword>
<dbReference type="InterPro" id="IPR036661">
    <property type="entry name" value="Luciferase-like_sf"/>
</dbReference>
<organism evidence="6 7">
    <name type="scientific">Phytoactinopolyspora mesophila</name>
    <dbReference type="NCBI Taxonomy" id="2650750"/>
    <lineage>
        <taxon>Bacteria</taxon>
        <taxon>Bacillati</taxon>
        <taxon>Actinomycetota</taxon>
        <taxon>Actinomycetes</taxon>
        <taxon>Jiangellales</taxon>
        <taxon>Jiangellaceae</taxon>
        <taxon>Phytoactinopolyspora</taxon>
    </lineage>
</organism>
<dbReference type="RefSeq" id="WP_162450635.1">
    <property type="nucleotide sequence ID" value="NZ_WLZY01000004.1"/>
</dbReference>
<evidence type="ECO:0000313" key="6">
    <source>
        <dbReference type="EMBL" id="NDL57926.1"/>
    </source>
</evidence>
<dbReference type="CDD" id="cd01097">
    <property type="entry name" value="Tetrahydromethanopterin_reductase"/>
    <property type="match status" value="1"/>
</dbReference>
<dbReference type="EMBL" id="WLZY01000004">
    <property type="protein sequence ID" value="NDL57926.1"/>
    <property type="molecule type" value="Genomic_DNA"/>
</dbReference>
<keyword evidence="2" id="KW-0288">FMN</keyword>
<keyword evidence="3" id="KW-0560">Oxidoreductase</keyword>
<evidence type="ECO:0000259" key="5">
    <source>
        <dbReference type="Pfam" id="PF00296"/>
    </source>
</evidence>
<dbReference type="GO" id="GO:0046306">
    <property type="term" value="P:alkanesulfonate catabolic process"/>
    <property type="evidence" value="ECO:0007669"/>
    <property type="project" value="TreeGrafter"/>
</dbReference>
<keyword evidence="4" id="KW-0503">Monooxygenase</keyword>
<proteinExistence type="predicted"/>
<dbReference type="GO" id="GO:0008726">
    <property type="term" value="F:alkanesulfonate monooxygenase activity"/>
    <property type="evidence" value="ECO:0007669"/>
    <property type="project" value="TreeGrafter"/>
</dbReference>
<accession>A0A7K3M3V6</accession>
<evidence type="ECO:0000256" key="1">
    <source>
        <dbReference type="ARBA" id="ARBA00022630"/>
    </source>
</evidence>
<dbReference type="InterPro" id="IPR011251">
    <property type="entry name" value="Luciferase-like_dom"/>
</dbReference>
<comment type="caution">
    <text evidence="6">The sequence shown here is derived from an EMBL/GenBank/DDBJ whole genome shotgun (WGS) entry which is preliminary data.</text>
</comment>
<protein>
    <submittedName>
        <fullName evidence="6">LLM class flavin-dependent oxidoreductase</fullName>
    </submittedName>
</protein>
<feature type="domain" description="Luciferase-like" evidence="5">
    <location>
        <begin position="23"/>
        <end position="239"/>
    </location>
</feature>
<dbReference type="InterPro" id="IPR050172">
    <property type="entry name" value="SsuD_RutA_monooxygenase"/>
</dbReference>
<evidence type="ECO:0000256" key="3">
    <source>
        <dbReference type="ARBA" id="ARBA00023002"/>
    </source>
</evidence>
<dbReference type="Gene3D" id="3.20.20.30">
    <property type="entry name" value="Luciferase-like domain"/>
    <property type="match status" value="1"/>
</dbReference>
<gene>
    <name evidence="6" type="ORF">F7O44_12660</name>
</gene>
<evidence type="ECO:0000256" key="4">
    <source>
        <dbReference type="ARBA" id="ARBA00023033"/>
    </source>
</evidence>
<keyword evidence="7" id="KW-1185">Reference proteome</keyword>
<name>A0A7K3M3V6_9ACTN</name>
<reference evidence="6 7" key="1">
    <citation type="submission" date="2019-11" db="EMBL/GenBank/DDBJ databases">
        <authorList>
            <person name="Li X.-J."/>
            <person name="Feng X.-M."/>
        </authorList>
    </citation>
    <scope>NUCLEOTIDE SEQUENCE [LARGE SCALE GENOMIC DNA]</scope>
    <source>
        <strain evidence="6 7">XMNu-373</strain>
    </source>
</reference>
<evidence type="ECO:0000256" key="2">
    <source>
        <dbReference type="ARBA" id="ARBA00022643"/>
    </source>
</evidence>
<dbReference type="Pfam" id="PF00296">
    <property type="entry name" value="Bac_luciferase"/>
    <property type="match status" value="1"/>
</dbReference>
<dbReference type="PANTHER" id="PTHR42847">
    <property type="entry name" value="ALKANESULFONATE MONOOXYGENASE"/>
    <property type="match status" value="1"/>
</dbReference>
<dbReference type="SUPFAM" id="SSF51679">
    <property type="entry name" value="Bacterial luciferase-like"/>
    <property type="match status" value="1"/>
</dbReference>
<dbReference type="AlphaFoldDB" id="A0A7K3M3V6"/>
<evidence type="ECO:0000313" key="7">
    <source>
        <dbReference type="Proteomes" id="UP000460435"/>
    </source>
</evidence>
<dbReference type="PANTHER" id="PTHR42847:SF4">
    <property type="entry name" value="ALKANESULFONATE MONOOXYGENASE-RELATED"/>
    <property type="match status" value="1"/>
</dbReference>
<dbReference type="Proteomes" id="UP000460435">
    <property type="component" value="Unassembled WGS sequence"/>
</dbReference>
<sequence>MSGQNRSPEFGFFPTPLAAGQLDLLHQVQLAEQVGIDLVGIQDHPYQWKYLDTFTLLPWLAGQTEHIRFFPDVAHLPLRPPAMLAKSVASLDVLSGGRIELGLGAGAYPESSQAMGAEARSPAEAIAALQEAIGIVRQFWRSPQPPIHHHGDAFQLRGVKAGPPPVHDISIWVGGDGPRMLRLIAGTADGWISPGTRHLSKDELLAKQADMDRYVVESGRDPSAIRRITDVSGVITDGPASGWLHGPLDHWVTELEDLIAERFDTFIFWPDDSSDEQIHAFSEVAMKLRRK</sequence>